<keyword evidence="2" id="KW-1185">Reference proteome</keyword>
<name>A0AAV4VMB5_CAEEX</name>
<dbReference type="AlphaFoldDB" id="A0AAV4VMB5"/>
<reference evidence="1 2" key="1">
    <citation type="submission" date="2021-06" db="EMBL/GenBank/DDBJ databases">
        <title>Caerostris extrusa draft genome.</title>
        <authorList>
            <person name="Kono N."/>
            <person name="Arakawa K."/>
        </authorList>
    </citation>
    <scope>NUCLEOTIDE SEQUENCE [LARGE SCALE GENOMIC DNA]</scope>
</reference>
<sequence>MAHWIILLISDREKKTFFPTHLQPSKGTLSSPKVNALTTKLYLNKADPQNKAKSTRPKEDIQGDEFARRCFIEFLCRKNAPSGIYLVAELQPSGSLTEKVIFPLLQ</sequence>
<accession>A0AAV4VMB5</accession>
<comment type="caution">
    <text evidence="1">The sequence shown here is derived from an EMBL/GenBank/DDBJ whole genome shotgun (WGS) entry which is preliminary data.</text>
</comment>
<gene>
    <name evidence="1" type="ORF">CEXT_316301</name>
</gene>
<dbReference type="Proteomes" id="UP001054945">
    <property type="component" value="Unassembled WGS sequence"/>
</dbReference>
<organism evidence="1 2">
    <name type="scientific">Caerostris extrusa</name>
    <name type="common">Bark spider</name>
    <name type="synonym">Caerostris bankana</name>
    <dbReference type="NCBI Taxonomy" id="172846"/>
    <lineage>
        <taxon>Eukaryota</taxon>
        <taxon>Metazoa</taxon>
        <taxon>Ecdysozoa</taxon>
        <taxon>Arthropoda</taxon>
        <taxon>Chelicerata</taxon>
        <taxon>Arachnida</taxon>
        <taxon>Araneae</taxon>
        <taxon>Araneomorphae</taxon>
        <taxon>Entelegynae</taxon>
        <taxon>Araneoidea</taxon>
        <taxon>Araneidae</taxon>
        <taxon>Caerostris</taxon>
    </lineage>
</organism>
<evidence type="ECO:0000313" key="2">
    <source>
        <dbReference type="Proteomes" id="UP001054945"/>
    </source>
</evidence>
<proteinExistence type="predicted"/>
<dbReference type="EMBL" id="BPLR01014738">
    <property type="protein sequence ID" value="GIY70949.1"/>
    <property type="molecule type" value="Genomic_DNA"/>
</dbReference>
<evidence type="ECO:0000313" key="1">
    <source>
        <dbReference type="EMBL" id="GIY70949.1"/>
    </source>
</evidence>
<protein>
    <submittedName>
        <fullName evidence="1">Uncharacterized protein</fullName>
    </submittedName>
</protein>